<protein>
    <submittedName>
        <fullName evidence="2">Uncharacterized protein</fullName>
    </submittedName>
</protein>
<feature type="region of interest" description="Disordered" evidence="1">
    <location>
        <begin position="1"/>
        <end position="48"/>
    </location>
</feature>
<reference evidence="2 3" key="1">
    <citation type="submission" date="2024-04" db="EMBL/GenBank/DDBJ databases">
        <authorList>
            <person name="Fracassetti M."/>
        </authorList>
    </citation>
    <scope>NUCLEOTIDE SEQUENCE [LARGE SCALE GENOMIC DNA]</scope>
</reference>
<organism evidence="2 3">
    <name type="scientific">Linum trigynum</name>
    <dbReference type="NCBI Taxonomy" id="586398"/>
    <lineage>
        <taxon>Eukaryota</taxon>
        <taxon>Viridiplantae</taxon>
        <taxon>Streptophyta</taxon>
        <taxon>Embryophyta</taxon>
        <taxon>Tracheophyta</taxon>
        <taxon>Spermatophyta</taxon>
        <taxon>Magnoliopsida</taxon>
        <taxon>eudicotyledons</taxon>
        <taxon>Gunneridae</taxon>
        <taxon>Pentapetalae</taxon>
        <taxon>rosids</taxon>
        <taxon>fabids</taxon>
        <taxon>Malpighiales</taxon>
        <taxon>Linaceae</taxon>
        <taxon>Linum</taxon>
    </lineage>
</organism>
<dbReference type="Proteomes" id="UP001497516">
    <property type="component" value="Chromosome 6"/>
</dbReference>
<evidence type="ECO:0000313" key="3">
    <source>
        <dbReference type="Proteomes" id="UP001497516"/>
    </source>
</evidence>
<sequence length="189" mass="20703">MITIQWKGSSESRISRAARRSTVPKTARKSEFESDIETPTSSQGRRAGLLESRRVQWARLSSAAPFAKNGDGAESRNLVGSRLVSRCEIEVSPNRRSVRMEQRSAAVVIVVARLEKKRGGGIPCSQPKKTAVRIAQVPRSALTPVETRSVRLELPPSLLKNSLLEIDLETGAESAWSPCHRRDCASAKG</sequence>
<dbReference type="AlphaFoldDB" id="A0AAV2FD66"/>
<proteinExistence type="predicted"/>
<keyword evidence="3" id="KW-1185">Reference proteome</keyword>
<evidence type="ECO:0000313" key="2">
    <source>
        <dbReference type="EMBL" id="CAL1395937.1"/>
    </source>
</evidence>
<gene>
    <name evidence="2" type="ORF">LTRI10_LOCUS36332</name>
</gene>
<accession>A0AAV2FD66</accession>
<evidence type="ECO:0000256" key="1">
    <source>
        <dbReference type="SAM" id="MobiDB-lite"/>
    </source>
</evidence>
<dbReference type="EMBL" id="OZ034819">
    <property type="protein sequence ID" value="CAL1395937.1"/>
    <property type="molecule type" value="Genomic_DNA"/>
</dbReference>
<name>A0AAV2FD66_9ROSI</name>